<evidence type="ECO:0008006" key="3">
    <source>
        <dbReference type="Google" id="ProtNLM"/>
    </source>
</evidence>
<reference evidence="2" key="1">
    <citation type="journal article" date="2014" name="Front. Microbiol.">
        <title>High frequency of phylogenetically diverse reductive dehalogenase-homologous genes in deep subseafloor sedimentary metagenomes.</title>
        <authorList>
            <person name="Kawai M."/>
            <person name="Futagami T."/>
            <person name="Toyoda A."/>
            <person name="Takaki Y."/>
            <person name="Nishi S."/>
            <person name="Hori S."/>
            <person name="Arai W."/>
            <person name="Tsubouchi T."/>
            <person name="Morono Y."/>
            <person name="Uchiyama I."/>
            <person name="Ito T."/>
            <person name="Fujiyama A."/>
            <person name="Inagaki F."/>
            <person name="Takami H."/>
        </authorList>
    </citation>
    <scope>NUCLEOTIDE SEQUENCE</scope>
    <source>
        <strain evidence="2">Expedition CK06-06</strain>
    </source>
</reference>
<proteinExistence type="predicted"/>
<gene>
    <name evidence="2" type="ORF">S12H4_44482</name>
</gene>
<feature type="transmembrane region" description="Helical" evidence="1">
    <location>
        <begin position="12"/>
        <end position="29"/>
    </location>
</feature>
<feature type="non-terminal residue" evidence="2">
    <location>
        <position position="1"/>
    </location>
</feature>
<organism evidence="2">
    <name type="scientific">marine sediment metagenome</name>
    <dbReference type="NCBI Taxonomy" id="412755"/>
    <lineage>
        <taxon>unclassified sequences</taxon>
        <taxon>metagenomes</taxon>
        <taxon>ecological metagenomes</taxon>
    </lineage>
</organism>
<accession>X1UD10</accession>
<comment type="caution">
    <text evidence="2">The sequence shown here is derived from an EMBL/GenBank/DDBJ whole genome shotgun (WGS) entry which is preliminary data.</text>
</comment>
<keyword evidence="1" id="KW-0812">Transmembrane</keyword>
<sequence>VPPSDTPASTMILTVIIKFPLIFMTPLFMPIESVPSAMISPLTYFIDIINFGLSGNSAFGSLGLLLDFGILLLFGFGFLFLSFKLHGKTLQKRFRG</sequence>
<protein>
    <recommendedName>
        <fullName evidence="3">ABC-2 type transporter domain-containing protein</fullName>
    </recommendedName>
</protein>
<evidence type="ECO:0000256" key="1">
    <source>
        <dbReference type="SAM" id="Phobius"/>
    </source>
</evidence>
<keyword evidence="1" id="KW-1133">Transmembrane helix</keyword>
<feature type="transmembrane region" description="Helical" evidence="1">
    <location>
        <begin position="59"/>
        <end position="83"/>
    </location>
</feature>
<dbReference type="EMBL" id="BARW01027409">
    <property type="protein sequence ID" value="GAJ15403.1"/>
    <property type="molecule type" value="Genomic_DNA"/>
</dbReference>
<keyword evidence="1" id="KW-0472">Membrane</keyword>
<dbReference type="AlphaFoldDB" id="X1UD10"/>
<evidence type="ECO:0000313" key="2">
    <source>
        <dbReference type="EMBL" id="GAJ15403.1"/>
    </source>
</evidence>
<name>X1UD10_9ZZZZ</name>